<sequence length="585" mass="58184">MSHSHSGRGAHRARRGRRQPYAWLGAGAVTLGLGAALASGSAVAYADTGAGSGAAKTSASSSESGSTSSNGTESNTTKKAVAHSARAGAATLPGGSISSRKASSPEASGASAVAQVDAAATETATVKTTAAETTTATTAHSARVPTVAAVTTAPAAGSTPVTYSWLPSTPPVVANVAVSLALQQIAEAQSELQQQTWGSGNIPAGLVAVVPQVLLSQATLSLNTWENSITPTQLLFAQTAGVPIVHQLAGVSLLGAVLLPALATTALNSAGLFLPLVGALEGTGGISSVQNLVSTAALNGRVYAFVPVTMRSTTEPIVYVSINGGRAIPVLVDTGSSGLVVTMSSVGNAAPLVATGNHGTSGYSGGLSYDYSTYTTTVDFGNGIFTGPTNVNIVDPADATEAMAFFNQLGGASGVLGIGANAAGPGPQGLPTTALPGDLSQGVFLYQGLLLGFAGVMVFGPNPLPTRASVSGAPDAYLNVAINNGSPTKVGAIIDSGGVYGTMLQSMTGGTVNGPVPVGTRISVYTTDGVLLYSYVVTSRNAPTVISGSPSSVLINTGYIPYQNGPVYLDYTTPDGQGSTRFDYA</sequence>
<gene>
    <name evidence="4" type="ORF">MI149_27460</name>
</gene>
<dbReference type="EMBL" id="CP092362">
    <property type="protein sequence ID" value="ULN41282.1"/>
    <property type="molecule type" value="Genomic_DNA"/>
</dbReference>
<accession>A0ABY3TQQ0</accession>
<name>A0ABY3TQQ0_9MYCO</name>
<feature type="transmembrane region" description="Helical" evidence="2">
    <location>
        <begin position="21"/>
        <end position="46"/>
    </location>
</feature>
<dbReference type="Gene3D" id="2.40.70.10">
    <property type="entry name" value="Acid Proteases"/>
    <property type="match status" value="1"/>
</dbReference>
<dbReference type="Proteomes" id="UP001055337">
    <property type="component" value="Chromosome"/>
</dbReference>
<dbReference type="NCBIfam" id="NF038019">
    <property type="entry name" value="PE_process_PecA"/>
    <property type="match status" value="1"/>
</dbReference>
<evidence type="ECO:0000256" key="1">
    <source>
        <dbReference type="SAM" id="MobiDB-lite"/>
    </source>
</evidence>
<keyword evidence="2" id="KW-1133">Transmembrane helix</keyword>
<reference evidence="4" key="1">
    <citation type="submission" date="2022-08" db="EMBL/GenBank/DDBJ databases">
        <title>Whole genome sequencing of non-tuberculosis mycobacteria type-strains.</title>
        <authorList>
            <person name="Igarashi Y."/>
            <person name="Osugi A."/>
            <person name="Mitarai S."/>
        </authorList>
    </citation>
    <scope>NUCLEOTIDE SEQUENCE</scope>
    <source>
        <strain evidence="4">JCM 16369</strain>
    </source>
</reference>
<protein>
    <submittedName>
        <fullName evidence="4">PecA family PE domain-processing aspartic protease</fullName>
    </submittedName>
</protein>
<keyword evidence="2" id="KW-0812">Transmembrane</keyword>
<feature type="region of interest" description="Disordered" evidence="1">
    <location>
        <begin position="48"/>
        <end position="104"/>
    </location>
</feature>
<feature type="compositionally biased region" description="Low complexity" evidence="1">
    <location>
        <begin position="48"/>
        <end position="78"/>
    </location>
</feature>
<evidence type="ECO:0000256" key="2">
    <source>
        <dbReference type="SAM" id="Phobius"/>
    </source>
</evidence>
<keyword evidence="5" id="KW-1185">Reference proteome</keyword>
<keyword evidence="4" id="KW-0378">Hydrolase</keyword>
<dbReference type="GO" id="GO:0008233">
    <property type="term" value="F:peptidase activity"/>
    <property type="evidence" value="ECO:0007669"/>
    <property type="project" value="UniProtKB-KW"/>
</dbReference>
<keyword evidence="2" id="KW-0472">Membrane</keyword>
<keyword evidence="4" id="KW-0645">Protease</keyword>
<proteinExistence type="predicted"/>
<feature type="domain" description="PE cleavage protein A C-terminal" evidence="3">
    <location>
        <begin position="305"/>
        <end position="579"/>
    </location>
</feature>
<dbReference type="GO" id="GO:0006508">
    <property type="term" value="P:proteolysis"/>
    <property type="evidence" value="ECO:0007669"/>
    <property type="project" value="UniProtKB-KW"/>
</dbReference>
<evidence type="ECO:0000259" key="3">
    <source>
        <dbReference type="Pfam" id="PF20729"/>
    </source>
</evidence>
<evidence type="ECO:0000313" key="5">
    <source>
        <dbReference type="Proteomes" id="UP001055337"/>
    </source>
</evidence>
<dbReference type="InterPro" id="IPR048054">
    <property type="entry name" value="PecA_C"/>
</dbReference>
<dbReference type="Pfam" id="PF20729">
    <property type="entry name" value="PE-PGRS_C"/>
    <property type="match status" value="1"/>
</dbReference>
<organism evidence="4 5">
    <name type="scientific">Mycolicibacterium crocinum</name>
    <dbReference type="NCBI Taxonomy" id="388459"/>
    <lineage>
        <taxon>Bacteria</taxon>
        <taxon>Bacillati</taxon>
        <taxon>Actinomycetota</taxon>
        <taxon>Actinomycetes</taxon>
        <taxon>Mycobacteriales</taxon>
        <taxon>Mycobacteriaceae</taxon>
        <taxon>Mycolicibacterium</taxon>
    </lineage>
</organism>
<dbReference type="RefSeq" id="WP_240177902.1">
    <property type="nucleotide sequence ID" value="NZ_CP092362.2"/>
</dbReference>
<evidence type="ECO:0000313" key="4">
    <source>
        <dbReference type="EMBL" id="ULN41282.1"/>
    </source>
</evidence>
<dbReference type="InterPro" id="IPR021109">
    <property type="entry name" value="Peptidase_aspartic_dom_sf"/>
</dbReference>